<proteinExistence type="predicted"/>
<organism evidence="2 3">
    <name type="scientific">Candidatus Kaiserbacteria bacterium CG10_big_fil_rev_8_21_14_0_10_49_17</name>
    <dbReference type="NCBI Taxonomy" id="1974609"/>
    <lineage>
        <taxon>Bacteria</taxon>
        <taxon>Candidatus Kaiseribacteriota</taxon>
    </lineage>
</organism>
<accession>A0A2M6WEN1</accession>
<comment type="caution">
    <text evidence="2">The sequence shown here is derived from an EMBL/GenBank/DDBJ whole genome shotgun (WGS) entry which is preliminary data.</text>
</comment>
<feature type="transmembrane region" description="Helical" evidence="1">
    <location>
        <begin position="73"/>
        <end position="91"/>
    </location>
</feature>
<feature type="transmembrane region" description="Helical" evidence="1">
    <location>
        <begin position="32"/>
        <end position="52"/>
    </location>
</feature>
<keyword evidence="1" id="KW-0812">Transmembrane</keyword>
<keyword evidence="1" id="KW-1133">Transmembrane helix</keyword>
<evidence type="ECO:0000313" key="2">
    <source>
        <dbReference type="EMBL" id="PIT91236.1"/>
    </source>
</evidence>
<feature type="transmembrane region" description="Helical" evidence="1">
    <location>
        <begin position="7"/>
        <end position="26"/>
    </location>
</feature>
<dbReference type="Proteomes" id="UP000228809">
    <property type="component" value="Unassembled WGS sequence"/>
</dbReference>
<evidence type="ECO:0000313" key="3">
    <source>
        <dbReference type="Proteomes" id="UP000228809"/>
    </source>
</evidence>
<dbReference type="EMBL" id="PFBJ01000006">
    <property type="protein sequence ID" value="PIT91236.1"/>
    <property type="molecule type" value="Genomic_DNA"/>
</dbReference>
<protein>
    <submittedName>
        <fullName evidence="2">Uncharacterized protein</fullName>
    </submittedName>
</protein>
<sequence>MKFINEISISVLFLLLIVLFLDPFMYLMSDSLVFMVLGALVVLFALFATFLWREKAHDEREAMHKMLAGRIGYLIGSGSLLIGFVVQVLSGGHVDPWLVFGLAGLVVGKLIALAYVKAKH</sequence>
<gene>
    <name evidence="2" type="ORF">COU17_01250</name>
</gene>
<name>A0A2M6WEN1_9BACT</name>
<reference evidence="3" key="1">
    <citation type="submission" date="2017-09" db="EMBL/GenBank/DDBJ databases">
        <title>Depth-based differentiation of microbial function through sediment-hosted aquifers and enrichment of novel symbionts in the deep terrestrial subsurface.</title>
        <authorList>
            <person name="Probst A.J."/>
            <person name="Ladd B."/>
            <person name="Jarett J.K."/>
            <person name="Geller-Mcgrath D.E."/>
            <person name="Sieber C.M.K."/>
            <person name="Emerson J.B."/>
            <person name="Anantharaman K."/>
            <person name="Thomas B.C."/>
            <person name="Malmstrom R."/>
            <person name="Stieglmeier M."/>
            <person name="Klingl A."/>
            <person name="Woyke T."/>
            <person name="Ryan C.M."/>
            <person name="Banfield J.F."/>
        </authorList>
    </citation>
    <scope>NUCLEOTIDE SEQUENCE [LARGE SCALE GENOMIC DNA]</scope>
</reference>
<dbReference type="AlphaFoldDB" id="A0A2M6WEN1"/>
<keyword evidence="1" id="KW-0472">Membrane</keyword>
<feature type="transmembrane region" description="Helical" evidence="1">
    <location>
        <begin position="97"/>
        <end position="116"/>
    </location>
</feature>
<evidence type="ECO:0000256" key="1">
    <source>
        <dbReference type="SAM" id="Phobius"/>
    </source>
</evidence>